<evidence type="ECO:0000256" key="2">
    <source>
        <dbReference type="ARBA" id="ARBA00023134"/>
    </source>
</evidence>
<dbReference type="InterPro" id="IPR022812">
    <property type="entry name" value="Dynamin"/>
</dbReference>
<evidence type="ECO:0000259" key="5">
    <source>
        <dbReference type="PROSITE" id="PS51388"/>
    </source>
</evidence>
<dbReference type="OrthoDB" id="415706at2759"/>
<evidence type="ECO:0008006" key="9">
    <source>
        <dbReference type="Google" id="ProtNLM"/>
    </source>
</evidence>
<dbReference type="InterPro" id="IPR027417">
    <property type="entry name" value="P-loop_NTPase"/>
</dbReference>
<dbReference type="GO" id="GO:0016020">
    <property type="term" value="C:membrane"/>
    <property type="evidence" value="ECO:0007669"/>
    <property type="project" value="TreeGrafter"/>
</dbReference>
<dbReference type="STRING" id="573729.G2Q502"/>
<dbReference type="GO" id="GO:0016559">
    <property type="term" value="P:peroxisome fission"/>
    <property type="evidence" value="ECO:0007669"/>
    <property type="project" value="TreeGrafter"/>
</dbReference>
<proteinExistence type="predicted"/>
<dbReference type="PRINTS" id="PR00195">
    <property type="entry name" value="DYNAMIN"/>
</dbReference>
<evidence type="ECO:0000313" key="7">
    <source>
        <dbReference type="EMBL" id="AEO53739.1"/>
    </source>
</evidence>
<dbReference type="OMA" id="DNVGVIC"/>
<feature type="domain" description="GED" evidence="5">
    <location>
        <begin position="569"/>
        <end position="660"/>
    </location>
</feature>
<dbReference type="eggNOG" id="KOG0446">
    <property type="taxonomic scope" value="Eukaryota"/>
</dbReference>
<dbReference type="GO" id="GO:0005525">
    <property type="term" value="F:GTP binding"/>
    <property type="evidence" value="ECO:0007669"/>
    <property type="project" value="InterPro"/>
</dbReference>
<evidence type="ECO:0000256" key="3">
    <source>
        <dbReference type="SAM" id="Coils"/>
    </source>
</evidence>
<dbReference type="InterPro" id="IPR000375">
    <property type="entry name" value="Dynamin_stalk"/>
</dbReference>
<dbReference type="GO" id="GO:0006897">
    <property type="term" value="P:endocytosis"/>
    <property type="evidence" value="ECO:0007669"/>
    <property type="project" value="TreeGrafter"/>
</dbReference>
<dbReference type="GO" id="GO:0008017">
    <property type="term" value="F:microtubule binding"/>
    <property type="evidence" value="ECO:0007669"/>
    <property type="project" value="TreeGrafter"/>
</dbReference>
<dbReference type="PANTHER" id="PTHR11566:SF66">
    <property type="entry name" value="INTERFERON-INDUCED GTP-BINDING PROTEIN MX"/>
    <property type="match status" value="1"/>
</dbReference>
<feature type="compositionally biased region" description="Pro residues" evidence="4">
    <location>
        <begin position="767"/>
        <end position="784"/>
    </location>
</feature>
<sequence>MVARLELAVDAQELANEQRALLDLIDKLQFAQLDNVKLPQIVVVGDQSAGKSSVLEAITGTPFPRDAGACTRFATEIRLRRAPQQSVTVSVIPDKNRSFPEQERLRQFGGTVRAEMPFEQLMRSAVDLIAPKDVPGRFAARDILVVEKRGPDMPLLTLVDLPGLVRNANNDQSLEDIRTIEALSDRYMKSSRTIILAVVGGNSDYVQAPILTKARQFDPDGHRTIGVLTKPDLTESIGLEDKFIDLVQNKDKRNDFKLGWYVLLNPGPREPGQLWPTAEERRRAEAVFFNSGKWSSIPPSNCGAIALMRQLSLQLQRHIGRHVHVLRKQIQKALDDCEAELKSLGDAKDTPEEMRTELVELFSASKELVIPAVYGFYKNPPKKNFFRVTADPRGTPAQNLRARAAEENDRFAMGVRAHGRKLAFSSDSSPDSSAKREFVKQEVELLLRQIRGSEFPMDPKPRAVYMLFQNYSENWPKLAQEHKDNLAVVCDEFLGELVDYAWPKRMRAPLRRHFLEPRMKELMAKAQHELDLLTQDMSLEVQSYDPEYEERLRNWHLMTTQDGATFSEAEEVLEKMLIYYDLAAKTFIRNTITQVIERHLLQGMYSIFNSVEVLGLSTDVVEAIAAENKETRDRRQTLRVQRKAIQEAKEICAGIAMRKELRRYAEGGESDGASTSDEEGSTAEEKPSPARHRPSPSATRRPSRRHRPSGGEIHSTGTTSTRGLDAASGHHRHQHSHEQTPTHAYYPTPSPDRHRRVVDDDTYITAPRPPQQAPPPPPPPPPRPGKVRPEEDQQQQQQQQQQPQAFYCSPAPGRAPANPRTSQPLASSSSSFAAGTVPAPEPRYASNGPYSSNNPYAPAETAEFEAARRQAKKVSGRA</sequence>
<keyword evidence="8" id="KW-1185">Reference proteome</keyword>
<reference evidence="7 8" key="1">
    <citation type="journal article" date="2011" name="Nat. Biotechnol.">
        <title>Comparative genomic analysis of the thermophilic biomass-degrading fungi Myceliophthora thermophila and Thielavia terrestris.</title>
        <authorList>
            <person name="Berka R.M."/>
            <person name="Grigoriev I.V."/>
            <person name="Otillar R."/>
            <person name="Salamov A."/>
            <person name="Grimwood J."/>
            <person name="Reid I."/>
            <person name="Ishmael N."/>
            <person name="John T."/>
            <person name="Darmond C."/>
            <person name="Moisan M.-C."/>
            <person name="Henrissat B."/>
            <person name="Coutinho P.M."/>
            <person name="Lombard V."/>
            <person name="Natvig D.O."/>
            <person name="Lindquist E."/>
            <person name="Schmutz J."/>
            <person name="Lucas S."/>
            <person name="Harris P."/>
            <person name="Powlowski J."/>
            <person name="Bellemare A."/>
            <person name="Taylor D."/>
            <person name="Butler G."/>
            <person name="de Vries R.P."/>
            <person name="Allijn I.E."/>
            <person name="van den Brink J."/>
            <person name="Ushinsky S."/>
            <person name="Storms R."/>
            <person name="Powell A.J."/>
            <person name="Paulsen I.T."/>
            <person name="Elbourne L.D.H."/>
            <person name="Baker S.E."/>
            <person name="Magnuson J."/>
            <person name="LaBoissiere S."/>
            <person name="Clutterbuck A.J."/>
            <person name="Martinez D."/>
            <person name="Wogulis M."/>
            <person name="de Leon A.L."/>
            <person name="Rey M.W."/>
            <person name="Tsang A."/>
        </authorList>
    </citation>
    <scope>NUCLEOTIDE SEQUENCE [LARGE SCALE GENOMIC DNA]</scope>
    <source>
        <strain evidence="8">ATCC 42464 / BCRC 31852 / DSM 1799</strain>
    </source>
</reference>
<feature type="region of interest" description="Disordered" evidence="4">
    <location>
        <begin position="665"/>
        <end position="878"/>
    </location>
</feature>
<feature type="coiled-coil region" evidence="3">
    <location>
        <begin position="621"/>
        <end position="648"/>
    </location>
</feature>
<dbReference type="SUPFAM" id="SSF52540">
    <property type="entry name" value="P-loop containing nucleoside triphosphate hydrolases"/>
    <property type="match status" value="1"/>
</dbReference>
<dbReference type="FunFam" id="3.40.50.300:FF:001425">
    <property type="entry name" value="Dynamin GTPase, putative"/>
    <property type="match status" value="1"/>
</dbReference>
<dbReference type="GeneID" id="11505686"/>
<dbReference type="GO" id="GO:0000266">
    <property type="term" value="P:mitochondrial fission"/>
    <property type="evidence" value="ECO:0007669"/>
    <property type="project" value="TreeGrafter"/>
</dbReference>
<keyword evidence="1" id="KW-0547">Nucleotide-binding</keyword>
<dbReference type="SMART" id="SM00053">
    <property type="entry name" value="DYNc"/>
    <property type="match status" value="1"/>
</dbReference>
<dbReference type="EMBL" id="CP003002">
    <property type="protein sequence ID" value="AEO53739.1"/>
    <property type="molecule type" value="Genomic_DNA"/>
</dbReference>
<dbReference type="PANTHER" id="PTHR11566">
    <property type="entry name" value="DYNAMIN"/>
    <property type="match status" value="1"/>
</dbReference>
<dbReference type="RefSeq" id="XP_003658984.1">
    <property type="nucleotide sequence ID" value="XM_003658936.1"/>
</dbReference>
<organism evidence="7 8">
    <name type="scientific">Thermothelomyces thermophilus (strain ATCC 42464 / BCRC 31852 / DSM 1799)</name>
    <name type="common">Sporotrichum thermophile</name>
    <dbReference type="NCBI Taxonomy" id="573729"/>
    <lineage>
        <taxon>Eukaryota</taxon>
        <taxon>Fungi</taxon>
        <taxon>Dikarya</taxon>
        <taxon>Ascomycota</taxon>
        <taxon>Pezizomycotina</taxon>
        <taxon>Sordariomycetes</taxon>
        <taxon>Sordariomycetidae</taxon>
        <taxon>Sordariales</taxon>
        <taxon>Chaetomiaceae</taxon>
        <taxon>Thermothelomyces</taxon>
    </lineage>
</organism>
<feature type="domain" description="Dynamin-type G" evidence="6">
    <location>
        <begin position="35"/>
        <end position="324"/>
    </location>
</feature>
<dbReference type="CDD" id="cd08771">
    <property type="entry name" value="DLP_1"/>
    <property type="match status" value="1"/>
</dbReference>
<dbReference type="KEGG" id="mtm:MYCTH_2295498"/>
<evidence type="ECO:0000313" key="8">
    <source>
        <dbReference type="Proteomes" id="UP000007322"/>
    </source>
</evidence>
<dbReference type="Pfam" id="PF00350">
    <property type="entry name" value="Dynamin_N"/>
    <property type="match status" value="1"/>
</dbReference>
<evidence type="ECO:0000259" key="6">
    <source>
        <dbReference type="PROSITE" id="PS51718"/>
    </source>
</evidence>
<evidence type="ECO:0000256" key="1">
    <source>
        <dbReference type="ARBA" id="ARBA00022741"/>
    </source>
</evidence>
<dbReference type="HOGENOM" id="CLU_008964_7_3_1"/>
<dbReference type="InParanoid" id="G2Q502"/>
<name>G2Q502_THET4</name>
<feature type="compositionally biased region" description="Low complexity" evidence="4">
    <location>
        <begin position="794"/>
        <end position="804"/>
    </location>
</feature>
<dbReference type="PROSITE" id="PS51718">
    <property type="entry name" value="G_DYNAMIN_2"/>
    <property type="match status" value="1"/>
</dbReference>
<dbReference type="PROSITE" id="PS51388">
    <property type="entry name" value="GED"/>
    <property type="match status" value="1"/>
</dbReference>
<dbReference type="InterPro" id="IPR045063">
    <property type="entry name" value="Dynamin_N"/>
</dbReference>
<dbReference type="Pfam" id="PF01031">
    <property type="entry name" value="Dynamin_M"/>
    <property type="match status" value="1"/>
</dbReference>
<dbReference type="GO" id="GO:0005874">
    <property type="term" value="C:microtubule"/>
    <property type="evidence" value="ECO:0007669"/>
    <property type="project" value="TreeGrafter"/>
</dbReference>
<evidence type="ECO:0000256" key="4">
    <source>
        <dbReference type="SAM" id="MobiDB-lite"/>
    </source>
</evidence>
<dbReference type="GO" id="GO:0005739">
    <property type="term" value="C:mitochondrion"/>
    <property type="evidence" value="ECO:0007669"/>
    <property type="project" value="TreeGrafter"/>
</dbReference>
<dbReference type="Gene3D" id="3.40.50.300">
    <property type="entry name" value="P-loop containing nucleotide triphosphate hydrolases"/>
    <property type="match status" value="1"/>
</dbReference>
<dbReference type="Proteomes" id="UP000007322">
    <property type="component" value="Chromosome 1"/>
</dbReference>
<dbReference type="GO" id="GO:0003924">
    <property type="term" value="F:GTPase activity"/>
    <property type="evidence" value="ECO:0007669"/>
    <property type="project" value="InterPro"/>
</dbReference>
<dbReference type="VEuPathDB" id="FungiDB:MYCTH_2295498"/>
<dbReference type="GO" id="GO:0048312">
    <property type="term" value="P:intracellular distribution of mitochondria"/>
    <property type="evidence" value="ECO:0007669"/>
    <property type="project" value="TreeGrafter"/>
</dbReference>
<keyword evidence="2" id="KW-0342">GTP-binding</keyword>
<keyword evidence="3" id="KW-0175">Coiled coil</keyword>
<dbReference type="InterPro" id="IPR020850">
    <property type="entry name" value="GED_dom"/>
</dbReference>
<gene>
    <name evidence="7" type="ORF">MYCTH_2295498</name>
</gene>
<dbReference type="InterPro" id="IPR030381">
    <property type="entry name" value="G_DYNAMIN_dom"/>
</dbReference>
<feature type="compositionally biased region" description="Basic residues" evidence="4">
    <location>
        <begin position="869"/>
        <end position="878"/>
    </location>
</feature>
<dbReference type="AlphaFoldDB" id="G2Q502"/>
<accession>G2Q502</accession>
<dbReference type="InterPro" id="IPR001401">
    <property type="entry name" value="Dynamin_GTPase"/>
</dbReference>
<protein>
    <recommendedName>
        <fullName evidence="9">GED domain-containing protein</fullName>
    </recommendedName>
</protein>